<dbReference type="RefSeq" id="WP_345405900.1">
    <property type="nucleotide sequence ID" value="NZ_BAABLA010000121.1"/>
</dbReference>
<dbReference type="PANTHER" id="PTHR33452:SF1">
    <property type="entry name" value="INNER MEMBRANE PROTEIN YPHA-RELATED"/>
    <property type="match status" value="1"/>
</dbReference>
<dbReference type="Proteomes" id="UP001596337">
    <property type="component" value="Unassembled WGS sequence"/>
</dbReference>
<evidence type="ECO:0000313" key="8">
    <source>
        <dbReference type="EMBL" id="MFC6866830.1"/>
    </source>
</evidence>
<proteinExistence type="inferred from homology"/>
<accession>A0ABW2BUY6</accession>
<evidence type="ECO:0000256" key="7">
    <source>
        <dbReference type="SAM" id="Phobius"/>
    </source>
</evidence>
<keyword evidence="3" id="KW-1003">Cell membrane</keyword>
<evidence type="ECO:0000256" key="2">
    <source>
        <dbReference type="ARBA" id="ARBA00006679"/>
    </source>
</evidence>
<dbReference type="InterPro" id="IPR032808">
    <property type="entry name" value="DoxX"/>
</dbReference>
<protein>
    <submittedName>
        <fullName evidence="8">DoxX family protein</fullName>
    </submittedName>
</protein>
<name>A0ABW2BUY6_9PSEU</name>
<evidence type="ECO:0000313" key="9">
    <source>
        <dbReference type="Proteomes" id="UP001596337"/>
    </source>
</evidence>
<keyword evidence="9" id="KW-1185">Reference proteome</keyword>
<keyword evidence="6 7" id="KW-0472">Membrane</keyword>
<evidence type="ECO:0000256" key="6">
    <source>
        <dbReference type="ARBA" id="ARBA00023136"/>
    </source>
</evidence>
<keyword evidence="4 7" id="KW-0812">Transmembrane</keyword>
<comment type="subcellular location">
    <subcellularLocation>
        <location evidence="1">Cell membrane</location>
        <topology evidence="1">Multi-pass membrane protein</topology>
    </subcellularLocation>
</comment>
<comment type="similarity">
    <text evidence="2">Belongs to the DoxX family.</text>
</comment>
<comment type="caution">
    <text evidence="8">The sequence shown here is derived from an EMBL/GenBank/DDBJ whole genome shotgun (WGS) entry which is preliminary data.</text>
</comment>
<feature type="transmembrane region" description="Helical" evidence="7">
    <location>
        <begin position="9"/>
        <end position="27"/>
    </location>
</feature>
<dbReference type="InterPro" id="IPR051907">
    <property type="entry name" value="DoxX-like_oxidoreductase"/>
</dbReference>
<gene>
    <name evidence="8" type="ORF">ACFQGD_06685</name>
</gene>
<reference evidence="9" key="1">
    <citation type="journal article" date="2019" name="Int. J. Syst. Evol. Microbiol.">
        <title>The Global Catalogue of Microorganisms (GCM) 10K type strain sequencing project: providing services to taxonomists for standard genome sequencing and annotation.</title>
        <authorList>
            <consortium name="The Broad Institute Genomics Platform"/>
            <consortium name="The Broad Institute Genome Sequencing Center for Infectious Disease"/>
            <person name="Wu L."/>
            <person name="Ma J."/>
        </authorList>
    </citation>
    <scope>NUCLEOTIDE SEQUENCE [LARGE SCALE GENOMIC DNA]</scope>
    <source>
        <strain evidence="9">KCTC 32255</strain>
    </source>
</reference>
<dbReference type="EMBL" id="JBHSXX010000001">
    <property type="protein sequence ID" value="MFC6866830.1"/>
    <property type="molecule type" value="Genomic_DNA"/>
</dbReference>
<dbReference type="Pfam" id="PF07681">
    <property type="entry name" value="DoxX"/>
    <property type="match status" value="1"/>
</dbReference>
<dbReference type="PANTHER" id="PTHR33452">
    <property type="entry name" value="OXIDOREDUCTASE CATD-RELATED"/>
    <property type="match status" value="1"/>
</dbReference>
<keyword evidence="5 7" id="KW-1133">Transmembrane helix</keyword>
<sequence>MNKTALRDLAVLATRVAIGIIFVAHGWQKFTEWGLSGTADAFAEMGIPLPTASAWFAAVVELAGGVALIAGLAVPVAGALLTLTMAGAFAFVHAGNGVFVTANGFELVLALGAASLLLAAVGAGRYSLDRLIAPKLRREATSPAAHQ</sequence>
<evidence type="ECO:0000256" key="4">
    <source>
        <dbReference type="ARBA" id="ARBA00022692"/>
    </source>
</evidence>
<feature type="transmembrane region" description="Helical" evidence="7">
    <location>
        <begin position="47"/>
        <end position="69"/>
    </location>
</feature>
<evidence type="ECO:0000256" key="5">
    <source>
        <dbReference type="ARBA" id="ARBA00022989"/>
    </source>
</evidence>
<feature type="transmembrane region" description="Helical" evidence="7">
    <location>
        <begin position="107"/>
        <end position="128"/>
    </location>
</feature>
<feature type="transmembrane region" description="Helical" evidence="7">
    <location>
        <begin position="76"/>
        <end position="95"/>
    </location>
</feature>
<evidence type="ECO:0000256" key="1">
    <source>
        <dbReference type="ARBA" id="ARBA00004651"/>
    </source>
</evidence>
<organism evidence="8 9">
    <name type="scientific">Haloechinothrix salitolerans</name>
    <dbReference type="NCBI Taxonomy" id="926830"/>
    <lineage>
        <taxon>Bacteria</taxon>
        <taxon>Bacillati</taxon>
        <taxon>Actinomycetota</taxon>
        <taxon>Actinomycetes</taxon>
        <taxon>Pseudonocardiales</taxon>
        <taxon>Pseudonocardiaceae</taxon>
        <taxon>Haloechinothrix</taxon>
    </lineage>
</organism>
<evidence type="ECO:0000256" key="3">
    <source>
        <dbReference type="ARBA" id="ARBA00022475"/>
    </source>
</evidence>